<name>A0A975QAP5_9ACTN</name>
<dbReference type="InterPro" id="IPR024498">
    <property type="entry name" value="DUF2786"/>
</dbReference>
<keyword evidence="4" id="KW-1185">Reference proteome</keyword>
<feature type="region of interest" description="Disordered" evidence="1">
    <location>
        <begin position="220"/>
        <end position="246"/>
    </location>
</feature>
<keyword evidence="3" id="KW-0614">Plasmid</keyword>
<accession>A0A975QAP5</accession>
<organism evidence="3 4">
    <name type="scientific">Nocardiopsis changdeensis</name>
    <dbReference type="NCBI Taxonomy" id="2831969"/>
    <lineage>
        <taxon>Bacteria</taxon>
        <taxon>Bacillati</taxon>
        <taxon>Actinomycetota</taxon>
        <taxon>Actinomycetes</taxon>
        <taxon>Streptosporangiales</taxon>
        <taxon>Nocardiopsidaceae</taxon>
        <taxon>Nocardiopsis</taxon>
    </lineage>
</organism>
<evidence type="ECO:0000313" key="3">
    <source>
        <dbReference type="EMBL" id="QUX26501.1"/>
    </source>
</evidence>
<dbReference type="Pfam" id="PF10979">
    <property type="entry name" value="DUF2786"/>
    <property type="match status" value="1"/>
</dbReference>
<feature type="domain" description="DUF2786" evidence="2">
    <location>
        <begin position="5"/>
        <end position="44"/>
    </location>
</feature>
<protein>
    <submittedName>
        <fullName evidence="3">DUF2786 domain-containing protein</fullName>
    </submittedName>
</protein>
<proteinExistence type="predicted"/>
<sequence>MDDAKARRRIDALLATARHPNTSPAVAQAYLAKAAELRIRYNVDPDAAHHCPGTGPDTKDAGVSWWDFHVPDTGGRGAACAAGLAYVIDACGGMSVRGRARSAGGYQVTVVAAEGAMALIRELVPVVLEQMHRRAVAECRRWRAERYGGATDAEARRWREDYVRAFGFGLAEQINTGNRDLVAEGEAGRAAGMVLAADRTRVQAAYRRRYGGRVRTVPAHGARHAQALEAGRRDGRTSAPHTRSGA</sequence>
<evidence type="ECO:0000256" key="1">
    <source>
        <dbReference type="SAM" id="MobiDB-lite"/>
    </source>
</evidence>
<evidence type="ECO:0000259" key="2">
    <source>
        <dbReference type="Pfam" id="PF10979"/>
    </source>
</evidence>
<dbReference type="RefSeq" id="WP_220566080.1">
    <property type="nucleotide sequence ID" value="NZ_CP074136.1"/>
</dbReference>
<gene>
    <name evidence="3" type="ORF">KGD84_32915</name>
</gene>
<evidence type="ECO:0000313" key="4">
    <source>
        <dbReference type="Proteomes" id="UP000676079"/>
    </source>
</evidence>
<dbReference type="Proteomes" id="UP000676079">
    <property type="component" value="Plasmid unnamed4"/>
</dbReference>
<reference evidence="4" key="1">
    <citation type="submission" date="2021-05" db="EMBL/GenBank/DDBJ databases">
        <title>Direct Submission.</title>
        <authorList>
            <person name="Li K."/>
            <person name="Gao J."/>
        </authorList>
    </citation>
    <scope>NUCLEOTIDE SEQUENCE [LARGE SCALE GENOMIC DNA]</scope>
    <source>
        <strain evidence="4">Mg02</strain>
        <plasmid evidence="4">unnamed4</plasmid>
    </source>
</reference>
<geneLocation type="plasmid" evidence="3 4">
    <name>unnamed4</name>
</geneLocation>
<dbReference type="EMBL" id="CP074136">
    <property type="protein sequence ID" value="QUX26501.1"/>
    <property type="molecule type" value="Genomic_DNA"/>
</dbReference>